<gene>
    <name evidence="1" type="ORF">HHL14_00885</name>
</gene>
<sequence>MMQAEKSPREAGGRSLDMPLTACADRSAKHSRAQLLRVRVEAMIERELARCERTLTPARWIEHREWVTANVVEAARLWLREQAARGEL</sequence>
<organism evidence="1 2">
    <name type="scientific">Paraburkholderia antibiotica</name>
    <dbReference type="NCBI Taxonomy" id="2728839"/>
    <lineage>
        <taxon>Bacteria</taxon>
        <taxon>Pseudomonadati</taxon>
        <taxon>Pseudomonadota</taxon>
        <taxon>Betaproteobacteria</taxon>
        <taxon>Burkholderiales</taxon>
        <taxon>Burkholderiaceae</taxon>
        <taxon>Paraburkholderia</taxon>
    </lineage>
</organism>
<keyword evidence="2" id="KW-1185">Reference proteome</keyword>
<accession>A0A7X9X1N2</accession>
<comment type="caution">
    <text evidence="1">The sequence shown here is derived from an EMBL/GenBank/DDBJ whole genome shotgun (WGS) entry which is preliminary data.</text>
</comment>
<protein>
    <submittedName>
        <fullName evidence="1">Uncharacterized protein</fullName>
    </submittedName>
</protein>
<evidence type="ECO:0000313" key="1">
    <source>
        <dbReference type="EMBL" id="NML29397.1"/>
    </source>
</evidence>
<name>A0A7X9X1N2_9BURK</name>
<dbReference type="AlphaFoldDB" id="A0A7X9X1N2"/>
<dbReference type="EMBL" id="JABBFZ010000001">
    <property type="protein sequence ID" value="NML29397.1"/>
    <property type="molecule type" value="Genomic_DNA"/>
</dbReference>
<dbReference type="RefSeq" id="WP_169495706.1">
    <property type="nucleotide sequence ID" value="NZ_JABBFZ010000001.1"/>
</dbReference>
<proteinExistence type="predicted"/>
<reference evidence="1 2" key="1">
    <citation type="submission" date="2020-04" db="EMBL/GenBank/DDBJ databases">
        <title>Paraburkholderia sp. G-4-1-8 isolated from soil.</title>
        <authorList>
            <person name="Dahal R.H."/>
        </authorList>
    </citation>
    <scope>NUCLEOTIDE SEQUENCE [LARGE SCALE GENOMIC DNA]</scope>
    <source>
        <strain evidence="1 2">G-4-1-8</strain>
    </source>
</reference>
<evidence type="ECO:0000313" key="2">
    <source>
        <dbReference type="Proteomes" id="UP000583127"/>
    </source>
</evidence>
<dbReference type="Proteomes" id="UP000583127">
    <property type="component" value="Unassembled WGS sequence"/>
</dbReference>